<evidence type="ECO:0000313" key="5">
    <source>
        <dbReference type="Proteomes" id="UP001274830"/>
    </source>
</evidence>
<feature type="compositionally biased region" description="Polar residues" evidence="2">
    <location>
        <begin position="1"/>
        <end position="15"/>
    </location>
</feature>
<feature type="region of interest" description="Disordered" evidence="2">
    <location>
        <begin position="175"/>
        <end position="235"/>
    </location>
</feature>
<feature type="compositionally biased region" description="Acidic residues" evidence="2">
    <location>
        <begin position="189"/>
        <end position="215"/>
    </location>
</feature>
<reference evidence="4" key="1">
    <citation type="submission" date="2023-07" db="EMBL/GenBank/DDBJ databases">
        <title>Black Yeasts Isolated from many extreme environments.</title>
        <authorList>
            <person name="Coleine C."/>
            <person name="Stajich J.E."/>
            <person name="Selbmann L."/>
        </authorList>
    </citation>
    <scope>NUCLEOTIDE SEQUENCE</scope>
    <source>
        <strain evidence="4">CCFEE 5485</strain>
    </source>
</reference>
<comment type="similarity">
    <text evidence="1">Belongs to the p23/wos2 family.</text>
</comment>
<dbReference type="EMBL" id="JAUTXT010000005">
    <property type="protein sequence ID" value="KAK3678109.1"/>
    <property type="molecule type" value="Genomic_DNA"/>
</dbReference>
<keyword evidence="5" id="KW-1185">Reference proteome</keyword>
<dbReference type="GeneID" id="89958910"/>
<organism evidence="4 5">
    <name type="scientific">Recurvomyces mirabilis</name>
    <dbReference type="NCBI Taxonomy" id="574656"/>
    <lineage>
        <taxon>Eukaryota</taxon>
        <taxon>Fungi</taxon>
        <taxon>Dikarya</taxon>
        <taxon>Ascomycota</taxon>
        <taxon>Pezizomycotina</taxon>
        <taxon>Dothideomycetes</taxon>
        <taxon>Dothideomycetidae</taxon>
        <taxon>Mycosphaerellales</taxon>
        <taxon>Teratosphaeriaceae</taxon>
        <taxon>Recurvomyces</taxon>
    </lineage>
</organism>
<dbReference type="GO" id="GO:0051879">
    <property type="term" value="F:Hsp90 protein binding"/>
    <property type="evidence" value="ECO:0007669"/>
    <property type="project" value="InterPro"/>
</dbReference>
<accession>A0AAE1C4P1</accession>
<dbReference type="Gene3D" id="2.60.40.790">
    <property type="match status" value="1"/>
</dbReference>
<dbReference type="Pfam" id="PF04969">
    <property type="entry name" value="CS"/>
    <property type="match status" value="1"/>
</dbReference>
<dbReference type="GO" id="GO:0005634">
    <property type="term" value="C:nucleus"/>
    <property type="evidence" value="ECO:0007669"/>
    <property type="project" value="TreeGrafter"/>
</dbReference>
<evidence type="ECO:0000313" key="4">
    <source>
        <dbReference type="EMBL" id="KAK3678109.1"/>
    </source>
</evidence>
<dbReference type="Proteomes" id="UP001274830">
    <property type="component" value="Unassembled WGS sequence"/>
</dbReference>
<feature type="region of interest" description="Disordered" evidence="2">
    <location>
        <begin position="1"/>
        <end position="31"/>
    </location>
</feature>
<name>A0AAE1C4P1_9PEZI</name>
<feature type="compositionally biased region" description="Low complexity" evidence="2">
    <location>
        <begin position="216"/>
        <end position="227"/>
    </location>
</feature>
<dbReference type="GO" id="GO:0005829">
    <property type="term" value="C:cytosol"/>
    <property type="evidence" value="ECO:0007669"/>
    <property type="project" value="TreeGrafter"/>
</dbReference>
<proteinExistence type="inferred from homology"/>
<dbReference type="InterPro" id="IPR007052">
    <property type="entry name" value="CS_dom"/>
</dbReference>
<dbReference type="FunFam" id="2.60.40.790:FF:000013">
    <property type="entry name" value="Very-long-chain (3R)-3-hydroxyacyl-CoA dehydratase"/>
    <property type="match status" value="1"/>
</dbReference>
<dbReference type="PROSITE" id="PS51203">
    <property type="entry name" value="CS"/>
    <property type="match status" value="1"/>
</dbReference>
<dbReference type="CDD" id="cd06465">
    <property type="entry name" value="p23_hB-ind1_like"/>
    <property type="match status" value="1"/>
</dbReference>
<comment type="caution">
    <text evidence="4">The sequence shown here is derived from an EMBL/GenBank/DDBJ whole genome shotgun (WGS) entry which is preliminary data.</text>
</comment>
<dbReference type="PANTHER" id="PTHR22932:SF1">
    <property type="entry name" value="CO-CHAPERONE PROTEIN DAF-41"/>
    <property type="match status" value="1"/>
</dbReference>
<evidence type="ECO:0000256" key="2">
    <source>
        <dbReference type="SAM" id="MobiDB-lite"/>
    </source>
</evidence>
<dbReference type="GO" id="GO:0051087">
    <property type="term" value="F:protein-folding chaperone binding"/>
    <property type="evidence" value="ECO:0007669"/>
    <property type="project" value="TreeGrafter"/>
</dbReference>
<evidence type="ECO:0000256" key="1">
    <source>
        <dbReference type="ARBA" id="ARBA00025733"/>
    </source>
</evidence>
<dbReference type="GO" id="GO:0051131">
    <property type="term" value="P:chaperone-mediated protein complex assembly"/>
    <property type="evidence" value="ECO:0007669"/>
    <property type="project" value="TreeGrafter"/>
</dbReference>
<dbReference type="SUPFAM" id="SSF49764">
    <property type="entry name" value="HSP20-like chaperones"/>
    <property type="match status" value="1"/>
</dbReference>
<feature type="domain" description="CS" evidence="3">
    <location>
        <begin position="15"/>
        <end position="114"/>
    </location>
</feature>
<sequence length="235" mass="25234">MEVPKTSDTAKQGKSITPEVTWAQRSSASDAEKNHCFLTISVPDVDPKKITLDLKPDSLTFKGYSNSKKAEYALELTFFKEIDPSKSKINHTPRDVELVLQKKELGEEYWPRLLKDKAKVHFLKTDFDKWVDEDEQDAVGEDDDYMSKMGGMGGAGGMGGDGGFGGIDFSKLGGGAGMGGMPGMGGMGDMDEDDDDAEEDEDDDEMPPLEGEGDAAEGAATSAGSSGKAKIEEVE</sequence>
<dbReference type="PANTHER" id="PTHR22932">
    <property type="entry name" value="TELOMERASE-BINDING PROTEIN P23 HSP90 CO-CHAPERONE"/>
    <property type="match status" value="1"/>
</dbReference>
<dbReference type="AlphaFoldDB" id="A0AAE1C4P1"/>
<dbReference type="GO" id="GO:0006457">
    <property type="term" value="P:protein folding"/>
    <property type="evidence" value="ECO:0007669"/>
    <property type="project" value="TreeGrafter"/>
</dbReference>
<gene>
    <name evidence="4" type="primary">wos2</name>
    <name evidence="4" type="ORF">LTR78_002204</name>
</gene>
<dbReference type="RefSeq" id="XP_064698245.1">
    <property type="nucleotide sequence ID" value="XM_064834381.1"/>
</dbReference>
<evidence type="ECO:0000259" key="3">
    <source>
        <dbReference type="PROSITE" id="PS51203"/>
    </source>
</evidence>
<protein>
    <submittedName>
        <fullName evidence="4">P23 chaperone protein wos2</fullName>
    </submittedName>
</protein>
<dbReference type="InterPro" id="IPR045250">
    <property type="entry name" value="p23-like"/>
</dbReference>
<feature type="compositionally biased region" description="Gly residues" evidence="2">
    <location>
        <begin position="175"/>
        <end position="188"/>
    </location>
</feature>
<dbReference type="InterPro" id="IPR008978">
    <property type="entry name" value="HSP20-like_chaperone"/>
</dbReference>